<sequence length="274" mass="30860">MSQSECQHLMKVFFLLSVVDLSYELQEMAVVRFSSAYSHSVVKGQKAAVCFADEVSVGLKTFGRSHVDCVVKCLAITNNSLRGVNHLTSDGSCSCIPKTNILHNVSKDLVLAGCKGLVIQHDCPPHFDYVVEYHKCYKMQFQLLDWRSSRSLCNSLSSSHPIIIDDDAENYVSWKYVASILSTCQKCPDPYYSTWCAFHTSGIRTYISGSRTPFLWYPYLGVNKTVQSTKAWASGEPNSPFDYLEYCIESIVNIGWNDQFCTSHMCVLCEIDIN</sequence>
<evidence type="ECO:0000259" key="2">
    <source>
        <dbReference type="PROSITE" id="PS50041"/>
    </source>
</evidence>
<reference evidence="3 5" key="2">
    <citation type="journal article" date="2013" name="Nature">
        <title>Insights into bilaterian evolution from three spiralian genomes.</title>
        <authorList>
            <person name="Simakov O."/>
            <person name="Marletaz F."/>
            <person name="Cho S.J."/>
            <person name="Edsinger-Gonzales E."/>
            <person name="Havlak P."/>
            <person name="Hellsten U."/>
            <person name="Kuo D.H."/>
            <person name="Larsson T."/>
            <person name="Lv J."/>
            <person name="Arendt D."/>
            <person name="Savage R."/>
            <person name="Osoegawa K."/>
            <person name="de Jong P."/>
            <person name="Grimwood J."/>
            <person name="Chapman J.A."/>
            <person name="Shapiro H."/>
            <person name="Aerts A."/>
            <person name="Otillar R.P."/>
            <person name="Terry A.Y."/>
            <person name="Boore J.L."/>
            <person name="Grigoriev I.V."/>
            <person name="Lindberg D.R."/>
            <person name="Seaver E.C."/>
            <person name="Weisblat D.A."/>
            <person name="Putnam N.H."/>
            <person name="Rokhsar D.S."/>
        </authorList>
    </citation>
    <scope>NUCLEOTIDE SEQUENCE</scope>
</reference>
<dbReference type="KEGG" id="hro:HELRODRAFT_194913"/>
<feature type="signal peptide" evidence="1">
    <location>
        <begin position="1"/>
        <end position="24"/>
    </location>
</feature>
<dbReference type="Proteomes" id="UP000015101">
    <property type="component" value="Unassembled WGS sequence"/>
</dbReference>
<reference evidence="4" key="3">
    <citation type="submission" date="2015-06" db="UniProtKB">
        <authorList>
            <consortium name="EnsemblMetazoa"/>
        </authorList>
    </citation>
    <scope>IDENTIFICATION</scope>
</reference>
<dbReference type="AlphaFoldDB" id="T1FWK2"/>
<dbReference type="SUPFAM" id="SSF56436">
    <property type="entry name" value="C-type lectin-like"/>
    <property type="match status" value="1"/>
</dbReference>
<feature type="chain" id="PRO_5010981053" description="C-type lectin domain-containing protein" evidence="1">
    <location>
        <begin position="25"/>
        <end position="274"/>
    </location>
</feature>
<protein>
    <recommendedName>
        <fullName evidence="2">C-type lectin domain-containing protein</fullName>
    </recommendedName>
</protein>
<dbReference type="GeneID" id="20213197"/>
<dbReference type="InParanoid" id="T1FWK2"/>
<keyword evidence="1" id="KW-0732">Signal</keyword>
<dbReference type="CTD" id="20213197"/>
<dbReference type="Gene3D" id="3.10.100.10">
    <property type="entry name" value="Mannose-Binding Protein A, subunit A"/>
    <property type="match status" value="1"/>
</dbReference>
<dbReference type="EnsemblMetazoa" id="HelroT194913">
    <property type="protein sequence ID" value="HelroP194913"/>
    <property type="gene ID" value="HelroG194913"/>
</dbReference>
<dbReference type="HOGENOM" id="CLU_070181_0_0_1"/>
<dbReference type="PROSITE" id="PS50041">
    <property type="entry name" value="C_TYPE_LECTIN_2"/>
    <property type="match status" value="1"/>
</dbReference>
<dbReference type="GO" id="GO:0038187">
    <property type="term" value="F:pattern recognition receptor activity"/>
    <property type="evidence" value="ECO:0000318"/>
    <property type="project" value="GO_Central"/>
</dbReference>
<gene>
    <name evidence="4" type="primary">20213197</name>
    <name evidence="3" type="ORF">HELRODRAFT_194913</name>
</gene>
<keyword evidence="5" id="KW-1185">Reference proteome</keyword>
<dbReference type="InterPro" id="IPR016187">
    <property type="entry name" value="CTDL_fold"/>
</dbReference>
<reference evidence="5" key="1">
    <citation type="submission" date="2012-12" db="EMBL/GenBank/DDBJ databases">
        <authorList>
            <person name="Hellsten U."/>
            <person name="Grimwood J."/>
            <person name="Chapman J.A."/>
            <person name="Shapiro H."/>
            <person name="Aerts A."/>
            <person name="Otillar R.P."/>
            <person name="Terry A.Y."/>
            <person name="Boore J.L."/>
            <person name="Simakov O."/>
            <person name="Marletaz F."/>
            <person name="Cho S.-J."/>
            <person name="Edsinger-Gonzales E."/>
            <person name="Havlak P."/>
            <person name="Kuo D.-H."/>
            <person name="Larsson T."/>
            <person name="Lv J."/>
            <person name="Arendt D."/>
            <person name="Savage R."/>
            <person name="Osoegawa K."/>
            <person name="de Jong P."/>
            <person name="Lindberg D.R."/>
            <person name="Seaver E.C."/>
            <person name="Weisblat D.A."/>
            <person name="Putnam N.H."/>
            <person name="Grigoriev I.V."/>
            <person name="Rokhsar D.S."/>
        </authorList>
    </citation>
    <scope>NUCLEOTIDE SEQUENCE</scope>
</reference>
<dbReference type="CDD" id="cd00037">
    <property type="entry name" value="CLECT"/>
    <property type="match status" value="1"/>
</dbReference>
<evidence type="ECO:0000256" key="1">
    <source>
        <dbReference type="SAM" id="SignalP"/>
    </source>
</evidence>
<accession>T1FWK2</accession>
<dbReference type="SMART" id="SM00034">
    <property type="entry name" value="CLECT"/>
    <property type="match status" value="1"/>
</dbReference>
<dbReference type="EMBL" id="KB095859">
    <property type="protein sequence ID" value="ESO10514.1"/>
    <property type="molecule type" value="Genomic_DNA"/>
</dbReference>
<proteinExistence type="predicted"/>
<feature type="domain" description="C-type lectin" evidence="2">
    <location>
        <begin position="135"/>
        <end position="270"/>
    </location>
</feature>
<dbReference type="RefSeq" id="XP_009011392.1">
    <property type="nucleotide sequence ID" value="XM_009013144.1"/>
</dbReference>
<organism evidence="4 5">
    <name type="scientific">Helobdella robusta</name>
    <name type="common">Californian leech</name>
    <dbReference type="NCBI Taxonomy" id="6412"/>
    <lineage>
        <taxon>Eukaryota</taxon>
        <taxon>Metazoa</taxon>
        <taxon>Spiralia</taxon>
        <taxon>Lophotrochozoa</taxon>
        <taxon>Annelida</taxon>
        <taxon>Clitellata</taxon>
        <taxon>Hirudinea</taxon>
        <taxon>Rhynchobdellida</taxon>
        <taxon>Glossiphoniidae</taxon>
        <taxon>Helobdella</taxon>
    </lineage>
</organism>
<dbReference type="GO" id="GO:0009897">
    <property type="term" value="C:external side of plasma membrane"/>
    <property type="evidence" value="ECO:0000318"/>
    <property type="project" value="GO_Central"/>
</dbReference>
<name>T1FWK2_HELRO</name>
<dbReference type="InterPro" id="IPR016186">
    <property type="entry name" value="C-type_lectin-like/link_sf"/>
</dbReference>
<evidence type="ECO:0000313" key="5">
    <source>
        <dbReference type="Proteomes" id="UP000015101"/>
    </source>
</evidence>
<dbReference type="EMBL" id="AMQM01008838">
    <property type="status" value="NOT_ANNOTATED_CDS"/>
    <property type="molecule type" value="Genomic_DNA"/>
</dbReference>
<dbReference type="PANTHER" id="PTHR22802:SF379">
    <property type="entry name" value="CHONDROITIN SULFATE PROTEOGLYCAN 2 ISOFORM X1"/>
    <property type="match status" value="1"/>
</dbReference>
<dbReference type="InterPro" id="IPR001304">
    <property type="entry name" value="C-type_lectin-like"/>
</dbReference>
<dbReference type="GO" id="GO:0006955">
    <property type="term" value="P:immune response"/>
    <property type="evidence" value="ECO:0000318"/>
    <property type="project" value="GO_Central"/>
</dbReference>
<dbReference type="OrthoDB" id="6067009at2759"/>
<evidence type="ECO:0000313" key="3">
    <source>
        <dbReference type="EMBL" id="ESO10514.1"/>
    </source>
</evidence>
<dbReference type="InterPro" id="IPR051004">
    <property type="entry name" value="DC-SIGN_domain-containing"/>
</dbReference>
<dbReference type="GO" id="GO:0030246">
    <property type="term" value="F:carbohydrate binding"/>
    <property type="evidence" value="ECO:0000318"/>
    <property type="project" value="GO_Central"/>
</dbReference>
<evidence type="ECO:0000313" key="4">
    <source>
        <dbReference type="EnsemblMetazoa" id="HelroP194913"/>
    </source>
</evidence>
<dbReference type="PANTHER" id="PTHR22802">
    <property type="entry name" value="C-TYPE LECTIN SUPERFAMILY MEMBER"/>
    <property type="match status" value="1"/>
</dbReference>